<dbReference type="EMBL" id="JEMA01000957">
    <property type="protein sequence ID" value="KYF63894.1"/>
    <property type="molecule type" value="Genomic_DNA"/>
</dbReference>
<keyword evidence="1" id="KW-1133">Transmembrane helix</keyword>
<feature type="transmembrane region" description="Helical" evidence="1">
    <location>
        <begin position="20"/>
        <end position="41"/>
    </location>
</feature>
<dbReference type="AlphaFoldDB" id="A0A150Q7F8"/>
<feature type="transmembrane region" description="Helical" evidence="1">
    <location>
        <begin position="194"/>
        <end position="215"/>
    </location>
</feature>
<protein>
    <recommendedName>
        <fullName evidence="4">Lipoprotein</fullName>
    </recommendedName>
</protein>
<keyword evidence="1" id="KW-0812">Transmembrane</keyword>
<evidence type="ECO:0000313" key="3">
    <source>
        <dbReference type="Proteomes" id="UP000075260"/>
    </source>
</evidence>
<comment type="caution">
    <text evidence="2">The sequence shown here is derived from an EMBL/GenBank/DDBJ whole genome shotgun (WGS) entry which is preliminary data.</text>
</comment>
<accession>A0A150Q7F8</accession>
<evidence type="ECO:0000313" key="2">
    <source>
        <dbReference type="EMBL" id="KYF63894.1"/>
    </source>
</evidence>
<sequence>MHADGRGLLQLGFPGVPSGRGLALIALLAGAPALVAGCAGATGEAPRTPRPGVHVALMPTAWATEASVEGVDGDSAMASALARRGGARVSLLSARLSRSPGCADDAACVREAARALGASKIVRTELAGLGATVLVRGAIVDVETQMREQLMQEVVHDADPARLRAALERLGERLAKPWAPLPPGPRRAWYEEPWLWVGVAAAATAGAAAGIGVALSSGEGDPDVVLTPP</sequence>
<organism evidence="2 3">
    <name type="scientific">Sorangium cellulosum</name>
    <name type="common">Polyangium cellulosum</name>
    <dbReference type="NCBI Taxonomy" id="56"/>
    <lineage>
        <taxon>Bacteria</taxon>
        <taxon>Pseudomonadati</taxon>
        <taxon>Myxococcota</taxon>
        <taxon>Polyangia</taxon>
        <taxon>Polyangiales</taxon>
        <taxon>Polyangiaceae</taxon>
        <taxon>Sorangium</taxon>
    </lineage>
</organism>
<dbReference type="Proteomes" id="UP000075260">
    <property type="component" value="Unassembled WGS sequence"/>
</dbReference>
<keyword evidence="1" id="KW-0472">Membrane</keyword>
<gene>
    <name evidence="2" type="ORF">BE15_09985</name>
</gene>
<evidence type="ECO:0008006" key="4">
    <source>
        <dbReference type="Google" id="ProtNLM"/>
    </source>
</evidence>
<name>A0A150Q7F8_SORCE</name>
<proteinExistence type="predicted"/>
<reference evidence="2 3" key="1">
    <citation type="submission" date="2014-02" db="EMBL/GenBank/DDBJ databases">
        <title>The small core and large imbalanced accessory genome model reveals a collaborative survival strategy of Sorangium cellulosum strains in nature.</title>
        <authorList>
            <person name="Han K."/>
            <person name="Peng R."/>
            <person name="Blom J."/>
            <person name="Li Y.-Z."/>
        </authorList>
    </citation>
    <scope>NUCLEOTIDE SEQUENCE [LARGE SCALE GENOMIC DNA]</scope>
    <source>
        <strain evidence="2 3">So0008-312</strain>
    </source>
</reference>
<evidence type="ECO:0000256" key="1">
    <source>
        <dbReference type="SAM" id="Phobius"/>
    </source>
</evidence>